<dbReference type="GO" id="GO:0016020">
    <property type="term" value="C:membrane"/>
    <property type="evidence" value="ECO:0007669"/>
    <property type="project" value="GOC"/>
</dbReference>
<comment type="caution">
    <text evidence="2">The sequence shown here is derived from an EMBL/GenBank/DDBJ whole genome shotgun (WGS) entry which is preliminary data.</text>
</comment>
<reference evidence="2 3" key="1">
    <citation type="submission" date="2019-01" db="EMBL/GenBank/DDBJ databases">
        <title>Nocardioides guangzhouensis sp. nov., an actinobacterium isolated from soil.</title>
        <authorList>
            <person name="Fu Y."/>
            <person name="Cai Y."/>
            <person name="Lin Z."/>
            <person name="Chen P."/>
        </authorList>
    </citation>
    <scope>NUCLEOTIDE SEQUENCE [LARGE SCALE GENOMIC DNA]</scope>
    <source>
        <strain evidence="2 3">NBRC 105384</strain>
    </source>
</reference>
<sequence>MRLTPLLLAGAVALAGCGASAEPDPPRARAATPAAIVVAISVDGLNPTAITRLGAEGTPAIHRMLARGAGTLNARTEREITRTLPNHTGMLTGRPVGGPDGHHVTFNEDNGSILPAVAEGYVAGVFDVVHDNGLGTAFYASKDKFDFLDRSWDAAHGAADETGADDGRDKIDRYVVDDEADNVGRLVKRLQRRPDAFTFLHLAEPDAAGHEDGFMSPAYLAAVTAADRQVGRVLDAVRSDPELRARTTVLLTADHGGKGPGHDDPTRRADYRVPFVAWGAGVARGADLYALNDGRRADPGRARTSYAGTQPVRNGEVANAVTGLLGLPPVPGSTFGRPPLLLAGS</sequence>
<keyword evidence="1" id="KW-0732">Signal</keyword>
<dbReference type="AlphaFoldDB" id="A0A4Q5JAB5"/>
<keyword evidence="3" id="KW-1185">Reference proteome</keyword>
<evidence type="ECO:0008006" key="4">
    <source>
        <dbReference type="Google" id="ProtNLM"/>
    </source>
</evidence>
<dbReference type="Proteomes" id="UP000291189">
    <property type="component" value="Unassembled WGS sequence"/>
</dbReference>
<dbReference type="PANTHER" id="PTHR12250">
    <property type="entry name" value="PHOSPHATIDYLINOSITOL GLYCAN, CLASS N"/>
    <property type="match status" value="1"/>
</dbReference>
<feature type="signal peptide" evidence="1">
    <location>
        <begin position="1"/>
        <end position="21"/>
    </location>
</feature>
<evidence type="ECO:0000313" key="3">
    <source>
        <dbReference type="Proteomes" id="UP000291189"/>
    </source>
</evidence>
<evidence type="ECO:0000313" key="2">
    <source>
        <dbReference type="EMBL" id="RYU15574.1"/>
    </source>
</evidence>
<dbReference type="InterPro" id="IPR002591">
    <property type="entry name" value="Phosphodiest/P_Trfase"/>
</dbReference>
<protein>
    <recommendedName>
        <fullName evidence="4">Alkaline phosphatase family protein</fullName>
    </recommendedName>
</protein>
<dbReference type="GO" id="GO:0051377">
    <property type="term" value="F:mannose-ethanolamine phosphotransferase activity"/>
    <property type="evidence" value="ECO:0007669"/>
    <property type="project" value="InterPro"/>
</dbReference>
<dbReference type="RefSeq" id="WP_129984857.1">
    <property type="nucleotide sequence ID" value="NZ_SDPU01000001.1"/>
</dbReference>
<dbReference type="SUPFAM" id="SSF53649">
    <property type="entry name" value="Alkaline phosphatase-like"/>
    <property type="match status" value="1"/>
</dbReference>
<dbReference type="Pfam" id="PF01663">
    <property type="entry name" value="Phosphodiest"/>
    <property type="match status" value="2"/>
</dbReference>
<dbReference type="PANTHER" id="PTHR12250:SF0">
    <property type="entry name" value="GPI ETHANOLAMINE PHOSPHATE TRANSFERASE 1"/>
    <property type="match status" value="1"/>
</dbReference>
<dbReference type="InterPro" id="IPR017850">
    <property type="entry name" value="Alkaline_phosphatase_core_sf"/>
</dbReference>
<dbReference type="PROSITE" id="PS51257">
    <property type="entry name" value="PROKAR_LIPOPROTEIN"/>
    <property type="match status" value="1"/>
</dbReference>
<name>A0A4Q5JAB5_9ACTN</name>
<accession>A0A4Q5JAB5</accession>
<gene>
    <name evidence="2" type="ORF">ETU37_00180</name>
</gene>
<dbReference type="EMBL" id="SDPU01000001">
    <property type="protein sequence ID" value="RYU15574.1"/>
    <property type="molecule type" value="Genomic_DNA"/>
</dbReference>
<dbReference type="GO" id="GO:0006506">
    <property type="term" value="P:GPI anchor biosynthetic process"/>
    <property type="evidence" value="ECO:0007669"/>
    <property type="project" value="InterPro"/>
</dbReference>
<dbReference type="InterPro" id="IPR007070">
    <property type="entry name" value="GPI_EtnP_transferase_1"/>
</dbReference>
<dbReference type="OrthoDB" id="279982at2"/>
<evidence type="ECO:0000256" key="1">
    <source>
        <dbReference type="SAM" id="SignalP"/>
    </source>
</evidence>
<organism evidence="2 3">
    <name type="scientific">Nocardioides iriomotensis</name>
    <dbReference type="NCBI Taxonomy" id="715784"/>
    <lineage>
        <taxon>Bacteria</taxon>
        <taxon>Bacillati</taxon>
        <taxon>Actinomycetota</taxon>
        <taxon>Actinomycetes</taxon>
        <taxon>Propionibacteriales</taxon>
        <taxon>Nocardioidaceae</taxon>
        <taxon>Nocardioides</taxon>
    </lineage>
</organism>
<proteinExistence type="predicted"/>
<dbReference type="Gene3D" id="3.40.720.10">
    <property type="entry name" value="Alkaline Phosphatase, subunit A"/>
    <property type="match status" value="1"/>
</dbReference>
<feature type="chain" id="PRO_5020466116" description="Alkaline phosphatase family protein" evidence="1">
    <location>
        <begin position="22"/>
        <end position="345"/>
    </location>
</feature>